<dbReference type="SUPFAM" id="SSF54523">
    <property type="entry name" value="Pili subunits"/>
    <property type="match status" value="1"/>
</dbReference>
<sequence>MKSEFKTKLVQHIIGKKSSEEGFTLIELLVVIIIIGILAAIALPSFLNQASKARQSEAKSYTGAMNRAQQAYYLEKQEFAPNLVTLSFNIAQTTANYGYGISRTASKTTGTGTQVSVGNFGVANATATGGTGTNPDTIVGSTSSNLKSYIGAVSVSPPSGSIEASALACLCEANLSAVNAGSIANSTNNASTYVTLSTAASPVCRTGAGGTYYSPVQ</sequence>
<dbReference type="InterPro" id="IPR012902">
    <property type="entry name" value="N_methyl_site"/>
</dbReference>
<keyword evidence="2" id="KW-0488">Methylation</keyword>
<evidence type="ECO:0000256" key="4">
    <source>
        <dbReference type="ARBA" id="ARBA00022989"/>
    </source>
</evidence>
<evidence type="ECO:0000256" key="1">
    <source>
        <dbReference type="ARBA" id="ARBA00004167"/>
    </source>
</evidence>
<dbReference type="InterPro" id="IPR000983">
    <property type="entry name" value="Bac_GSPG_pilin"/>
</dbReference>
<dbReference type="PANTHER" id="PTHR30093:SF44">
    <property type="entry name" value="TYPE II SECRETION SYSTEM CORE PROTEIN G"/>
    <property type="match status" value="1"/>
</dbReference>
<gene>
    <name evidence="7" type="ORF">DCF19_06440</name>
</gene>
<keyword evidence="3 6" id="KW-0812">Transmembrane</keyword>
<dbReference type="InterPro" id="IPR045584">
    <property type="entry name" value="Pilin-like"/>
</dbReference>
<dbReference type="PANTHER" id="PTHR30093">
    <property type="entry name" value="GENERAL SECRETION PATHWAY PROTEIN G"/>
    <property type="match status" value="1"/>
</dbReference>
<comment type="subcellular location">
    <subcellularLocation>
        <location evidence="1">Membrane</location>
        <topology evidence="1">Single-pass membrane protein</topology>
    </subcellularLocation>
</comment>
<evidence type="ECO:0000256" key="3">
    <source>
        <dbReference type="ARBA" id="ARBA00022692"/>
    </source>
</evidence>
<dbReference type="AlphaFoldDB" id="A0A2W4WCD2"/>
<proteinExistence type="predicted"/>
<dbReference type="GO" id="GO:0015628">
    <property type="term" value="P:protein secretion by the type II secretion system"/>
    <property type="evidence" value="ECO:0007669"/>
    <property type="project" value="InterPro"/>
</dbReference>
<evidence type="ECO:0000256" key="5">
    <source>
        <dbReference type="ARBA" id="ARBA00023136"/>
    </source>
</evidence>
<dbReference type="InterPro" id="IPR031975">
    <property type="entry name" value="Pilin_GH"/>
</dbReference>
<feature type="transmembrane region" description="Helical" evidence="6">
    <location>
        <begin position="25"/>
        <end position="47"/>
    </location>
</feature>
<dbReference type="Pfam" id="PF07963">
    <property type="entry name" value="N_methyl"/>
    <property type="match status" value="1"/>
</dbReference>
<dbReference type="EMBL" id="QBML01000006">
    <property type="protein sequence ID" value="PZO42674.1"/>
    <property type="molecule type" value="Genomic_DNA"/>
</dbReference>
<comment type="caution">
    <text evidence="7">The sequence shown here is derived from an EMBL/GenBank/DDBJ whole genome shotgun (WGS) entry which is preliminary data.</text>
</comment>
<dbReference type="Gene3D" id="3.30.700.10">
    <property type="entry name" value="Glycoprotein, Type 4 Pilin"/>
    <property type="match status" value="1"/>
</dbReference>
<dbReference type="GO" id="GO:0016020">
    <property type="term" value="C:membrane"/>
    <property type="evidence" value="ECO:0007669"/>
    <property type="project" value="UniProtKB-SubCell"/>
</dbReference>
<name>A0A2W4WCD2_9CYAN</name>
<protein>
    <submittedName>
        <fullName evidence="7">Prepilin-type cleavage/methylation domain-containing protein</fullName>
    </submittedName>
</protein>
<keyword evidence="4 6" id="KW-1133">Transmembrane helix</keyword>
<keyword evidence="5 6" id="KW-0472">Membrane</keyword>
<dbReference type="Proteomes" id="UP000249467">
    <property type="component" value="Unassembled WGS sequence"/>
</dbReference>
<dbReference type="GO" id="GO:0015627">
    <property type="term" value="C:type II protein secretion system complex"/>
    <property type="evidence" value="ECO:0007669"/>
    <property type="project" value="InterPro"/>
</dbReference>
<evidence type="ECO:0000256" key="2">
    <source>
        <dbReference type="ARBA" id="ARBA00022481"/>
    </source>
</evidence>
<reference evidence="7 8" key="1">
    <citation type="submission" date="2018-04" db="EMBL/GenBank/DDBJ databases">
        <authorList>
            <person name="Go L.Y."/>
            <person name="Mitchell J.A."/>
        </authorList>
    </citation>
    <scope>NUCLEOTIDE SEQUENCE [LARGE SCALE GENOMIC DNA]</scope>
    <source>
        <strain evidence="7">ULC066bin1</strain>
    </source>
</reference>
<dbReference type="PRINTS" id="PR00813">
    <property type="entry name" value="BCTERIALGSPG"/>
</dbReference>
<evidence type="ECO:0000313" key="7">
    <source>
        <dbReference type="EMBL" id="PZO42674.1"/>
    </source>
</evidence>
<dbReference type="PROSITE" id="PS00409">
    <property type="entry name" value="PROKAR_NTER_METHYL"/>
    <property type="match status" value="1"/>
</dbReference>
<organism evidence="7 8">
    <name type="scientific">Pseudanabaena frigida</name>
    <dbReference type="NCBI Taxonomy" id="945775"/>
    <lineage>
        <taxon>Bacteria</taxon>
        <taxon>Bacillati</taxon>
        <taxon>Cyanobacteriota</taxon>
        <taxon>Cyanophyceae</taxon>
        <taxon>Pseudanabaenales</taxon>
        <taxon>Pseudanabaenaceae</taxon>
        <taxon>Pseudanabaena</taxon>
    </lineage>
</organism>
<dbReference type="NCBIfam" id="TIGR02532">
    <property type="entry name" value="IV_pilin_GFxxxE"/>
    <property type="match status" value="1"/>
</dbReference>
<accession>A0A2W4WCD2</accession>
<reference evidence="7 8" key="2">
    <citation type="submission" date="2018-06" db="EMBL/GenBank/DDBJ databases">
        <title>Metagenomic assembly of (sub)arctic Cyanobacteria and their associated microbiome from non-axenic cultures.</title>
        <authorList>
            <person name="Baurain D."/>
        </authorList>
    </citation>
    <scope>NUCLEOTIDE SEQUENCE [LARGE SCALE GENOMIC DNA]</scope>
    <source>
        <strain evidence="7">ULC066bin1</strain>
    </source>
</reference>
<dbReference type="Pfam" id="PF16734">
    <property type="entry name" value="Pilin_GH"/>
    <property type="match status" value="1"/>
</dbReference>
<evidence type="ECO:0000256" key="6">
    <source>
        <dbReference type="SAM" id="Phobius"/>
    </source>
</evidence>
<evidence type="ECO:0000313" key="8">
    <source>
        <dbReference type="Proteomes" id="UP000249467"/>
    </source>
</evidence>